<evidence type="ECO:0000313" key="2">
    <source>
        <dbReference type="EMBL" id="KAF0925962.1"/>
    </source>
</evidence>
<feature type="region of interest" description="Disordered" evidence="1">
    <location>
        <begin position="1"/>
        <end position="36"/>
    </location>
</feature>
<dbReference type="Proteomes" id="UP000479710">
    <property type="component" value="Unassembled WGS sequence"/>
</dbReference>
<sequence length="85" mass="9404">MAEQQRSRSTRANRPPPPPPSSEQGFEDERFAESEEFPQEIGRHAKFYGEAEDAAGPQVATCTGRLSSLCERPPSNRCNALRIGD</sequence>
<comment type="caution">
    <text evidence="2">The sequence shown here is derived from an EMBL/GenBank/DDBJ whole genome shotgun (WGS) entry which is preliminary data.</text>
</comment>
<evidence type="ECO:0000313" key="3">
    <source>
        <dbReference type="Proteomes" id="UP000479710"/>
    </source>
</evidence>
<dbReference type="AlphaFoldDB" id="A0A6G1EMW2"/>
<organism evidence="2 3">
    <name type="scientific">Oryza meyeriana var. granulata</name>
    <dbReference type="NCBI Taxonomy" id="110450"/>
    <lineage>
        <taxon>Eukaryota</taxon>
        <taxon>Viridiplantae</taxon>
        <taxon>Streptophyta</taxon>
        <taxon>Embryophyta</taxon>
        <taxon>Tracheophyta</taxon>
        <taxon>Spermatophyta</taxon>
        <taxon>Magnoliopsida</taxon>
        <taxon>Liliopsida</taxon>
        <taxon>Poales</taxon>
        <taxon>Poaceae</taxon>
        <taxon>BOP clade</taxon>
        <taxon>Oryzoideae</taxon>
        <taxon>Oryzeae</taxon>
        <taxon>Oryzinae</taxon>
        <taxon>Oryza</taxon>
        <taxon>Oryza meyeriana</taxon>
    </lineage>
</organism>
<keyword evidence="3" id="KW-1185">Reference proteome</keyword>
<reference evidence="2 3" key="1">
    <citation type="submission" date="2019-11" db="EMBL/GenBank/DDBJ databases">
        <title>Whole genome sequence of Oryza granulata.</title>
        <authorList>
            <person name="Li W."/>
        </authorList>
    </citation>
    <scope>NUCLEOTIDE SEQUENCE [LARGE SCALE GENOMIC DNA]</scope>
    <source>
        <strain evidence="3">cv. Menghai</strain>
        <tissue evidence="2">Leaf</tissue>
    </source>
</reference>
<dbReference type="EMBL" id="SPHZ02000003">
    <property type="protein sequence ID" value="KAF0925962.1"/>
    <property type="molecule type" value="Genomic_DNA"/>
</dbReference>
<gene>
    <name evidence="2" type="ORF">E2562_019030</name>
</gene>
<evidence type="ECO:0000256" key="1">
    <source>
        <dbReference type="SAM" id="MobiDB-lite"/>
    </source>
</evidence>
<accession>A0A6G1EMW2</accession>
<protein>
    <submittedName>
        <fullName evidence="2">Uncharacterized protein</fullName>
    </submittedName>
</protein>
<proteinExistence type="predicted"/>
<name>A0A6G1EMW2_9ORYZ</name>